<evidence type="ECO:0000313" key="3">
    <source>
        <dbReference type="Proteomes" id="UP000240883"/>
    </source>
</evidence>
<dbReference type="InterPro" id="IPR036291">
    <property type="entry name" value="NAD(P)-bd_dom_sf"/>
</dbReference>
<dbReference type="GO" id="GO:0016491">
    <property type="term" value="F:oxidoreductase activity"/>
    <property type="evidence" value="ECO:0007669"/>
    <property type="project" value="UniProtKB-KW"/>
</dbReference>
<sequence>MGFYYSQLFVTPQLPSTSFEGQTVIVTGSNVGLGFEAARHFVRLDASKVILAVRNLEAGTAAKHSIESSTNRPRTCEVWPLDLSSFASVKSFAERATKTLPRLDILVENAAIANPDTFALAEGHERHITVNVLSTILLALLLLPKLRATKHQFVDANPHLTLVTSEMHATSSFPERNAPSILSALNDPEKTNMKERYATSKLLEILLVRELAPKMAEMGVVLNMTNPGLCHSQLARDYGWAFWMYKLVFARSAEVGSRTLVSAAAAGRESHGRYLTDGVVWEGGLGAFVKSEEGEEVQGRVWGEVKGVLERVVEGCCGVVGREI</sequence>
<reference evidence="2 3" key="1">
    <citation type="journal article" date="2018" name="Front. Microbiol.">
        <title>Genome-Wide Analysis of Corynespora cassiicola Leaf Fall Disease Putative Effectors.</title>
        <authorList>
            <person name="Lopez D."/>
            <person name="Ribeiro S."/>
            <person name="Label P."/>
            <person name="Fumanal B."/>
            <person name="Venisse J.S."/>
            <person name="Kohler A."/>
            <person name="de Oliveira R.R."/>
            <person name="Labutti K."/>
            <person name="Lipzen A."/>
            <person name="Lail K."/>
            <person name="Bauer D."/>
            <person name="Ohm R.A."/>
            <person name="Barry K.W."/>
            <person name="Spatafora J."/>
            <person name="Grigoriev I.V."/>
            <person name="Martin F.M."/>
            <person name="Pujade-Renaud V."/>
        </authorList>
    </citation>
    <scope>NUCLEOTIDE SEQUENCE [LARGE SCALE GENOMIC DNA]</scope>
    <source>
        <strain evidence="2 3">Philippines</strain>
    </source>
</reference>
<dbReference type="Pfam" id="PF00106">
    <property type="entry name" value="adh_short"/>
    <property type="match status" value="1"/>
</dbReference>
<dbReference type="InterPro" id="IPR002347">
    <property type="entry name" value="SDR_fam"/>
</dbReference>
<proteinExistence type="predicted"/>
<dbReference type="STRING" id="1448308.A0A2T2NM11"/>
<dbReference type="Gene3D" id="3.40.50.720">
    <property type="entry name" value="NAD(P)-binding Rossmann-like Domain"/>
    <property type="match status" value="1"/>
</dbReference>
<dbReference type="SUPFAM" id="SSF51735">
    <property type="entry name" value="NAD(P)-binding Rossmann-fold domains"/>
    <property type="match status" value="1"/>
</dbReference>
<dbReference type="OrthoDB" id="542013at2759"/>
<protein>
    <submittedName>
        <fullName evidence="2">Putative short-chain dehydrogenase/reductase family protein</fullName>
    </submittedName>
</protein>
<dbReference type="PANTHER" id="PTHR43157">
    <property type="entry name" value="PHOSPHATIDYLINOSITOL-GLYCAN BIOSYNTHESIS CLASS F PROTEIN-RELATED"/>
    <property type="match status" value="1"/>
</dbReference>
<evidence type="ECO:0000256" key="1">
    <source>
        <dbReference type="ARBA" id="ARBA00023002"/>
    </source>
</evidence>
<dbReference type="AlphaFoldDB" id="A0A2T2NM11"/>
<keyword evidence="1" id="KW-0560">Oxidoreductase</keyword>
<dbReference type="EMBL" id="KZ678136">
    <property type="protein sequence ID" value="PSN66472.1"/>
    <property type="molecule type" value="Genomic_DNA"/>
</dbReference>
<dbReference type="PANTHER" id="PTHR43157:SF67">
    <property type="entry name" value="DEHYDROGENASE_REDUCTASE FAMILY PROTEIN, PUTATIVE (AFU_ORTHOLOGUE AFUA_3G02580)-RELATED"/>
    <property type="match status" value="1"/>
</dbReference>
<organism evidence="2 3">
    <name type="scientific">Corynespora cassiicola Philippines</name>
    <dbReference type="NCBI Taxonomy" id="1448308"/>
    <lineage>
        <taxon>Eukaryota</taxon>
        <taxon>Fungi</taxon>
        <taxon>Dikarya</taxon>
        <taxon>Ascomycota</taxon>
        <taxon>Pezizomycotina</taxon>
        <taxon>Dothideomycetes</taxon>
        <taxon>Pleosporomycetidae</taxon>
        <taxon>Pleosporales</taxon>
        <taxon>Corynesporascaceae</taxon>
        <taxon>Corynespora</taxon>
    </lineage>
</organism>
<dbReference type="Proteomes" id="UP000240883">
    <property type="component" value="Unassembled WGS sequence"/>
</dbReference>
<evidence type="ECO:0000313" key="2">
    <source>
        <dbReference type="EMBL" id="PSN66472.1"/>
    </source>
</evidence>
<accession>A0A2T2NM11</accession>
<keyword evidence="3" id="KW-1185">Reference proteome</keyword>
<name>A0A2T2NM11_CORCC</name>
<gene>
    <name evidence="2" type="ORF">BS50DRAFT_677669</name>
</gene>
<dbReference type="PRINTS" id="PR00081">
    <property type="entry name" value="GDHRDH"/>
</dbReference>